<name>A0A437MHW4_9SPHI</name>
<dbReference type="InterPro" id="IPR002347">
    <property type="entry name" value="SDR_fam"/>
</dbReference>
<reference evidence="4 5" key="1">
    <citation type="submission" date="2019-01" db="EMBL/GenBank/DDBJ databases">
        <authorList>
            <person name="Chen W.-M."/>
        </authorList>
    </citation>
    <scope>NUCLEOTIDE SEQUENCE [LARGE SCALE GENOMIC DNA]</scope>
    <source>
        <strain evidence="4 5">YBJ-36</strain>
    </source>
</reference>
<dbReference type="SUPFAM" id="SSF51735">
    <property type="entry name" value="NAD(P)-binding Rossmann-fold domains"/>
    <property type="match status" value="1"/>
</dbReference>
<accession>A0A437MHW4</accession>
<dbReference type="EMBL" id="SACK01000013">
    <property type="protein sequence ID" value="RVT97230.1"/>
    <property type="molecule type" value="Genomic_DNA"/>
</dbReference>
<dbReference type="PRINTS" id="PR00080">
    <property type="entry name" value="SDRFAMILY"/>
</dbReference>
<keyword evidence="5" id="KW-1185">Reference proteome</keyword>
<evidence type="ECO:0000256" key="2">
    <source>
        <dbReference type="ARBA" id="ARBA00023002"/>
    </source>
</evidence>
<protein>
    <submittedName>
        <fullName evidence="4">SDR family oxidoreductase</fullName>
    </submittedName>
</protein>
<gene>
    <name evidence="4" type="ORF">EOD41_19710</name>
</gene>
<dbReference type="Gene3D" id="3.40.50.720">
    <property type="entry name" value="NAD(P)-binding Rossmann-like Domain"/>
    <property type="match status" value="1"/>
</dbReference>
<keyword evidence="2" id="KW-0560">Oxidoreductase</keyword>
<dbReference type="InterPro" id="IPR036291">
    <property type="entry name" value="NAD(P)-bd_dom_sf"/>
</dbReference>
<evidence type="ECO:0000313" key="5">
    <source>
        <dbReference type="Proteomes" id="UP000282759"/>
    </source>
</evidence>
<dbReference type="PRINTS" id="PR00081">
    <property type="entry name" value="GDHRDH"/>
</dbReference>
<dbReference type="Proteomes" id="UP000282759">
    <property type="component" value="Unassembled WGS sequence"/>
</dbReference>
<comment type="caution">
    <text evidence="4">The sequence shown here is derived from an EMBL/GenBank/DDBJ whole genome shotgun (WGS) entry which is preliminary data.</text>
</comment>
<dbReference type="AlphaFoldDB" id="A0A437MHW4"/>
<sequence>MMRSLKGKVALVTGGSRGIGAGIVNRLAEEGVKVAFTYVSSKEKAEALAAGLSAGGEQAIAIKADTGNQDELTAAVNAVLQKFGRLDIVVNSSGLFVTGSIDDANADINALEKQWEVNVHGAVHLVRTALPHMSAGGRIINIGSTGGSRSPYPGIGDYAATKAALAAYTRSWARDLGGRNITVNLIQPGLIDTDMNPANGPYSEAMVQSVALGRYGETSDIAAAVVFLASDDAKYITGVTLNVDGGQTT</sequence>
<evidence type="ECO:0000313" key="4">
    <source>
        <dbReference type="EMBL" id="RVT97230.1"/>
    </source>
</evidence>
<proteinExistence type="inferred from homology"/>
<evidence type="ECO:0000256" key="1">
    <source>
        <dbReference type="ARBA" id="ARBA00006484"/>
    </source>
</evidence>
<dbReference type="GO" id="GO:0016491">
    <property type="term" value="F:oxidoreductase activity"/>
    <property type="evidence" value="ECO:0007669"/>
    <property type="project" value="UniProtKB-KW"/>
</dbReference>
<comment type="similarity">
    <text evidence="1">Belongs to the short-chain dehydrogenases/reductases (SDR) family.</text>
</comment>
<dbReference type="OrthoDB" id="9803333at2"/>
<dbReference type="Pfam" id="PF13561">
    <property type="entry name" value="adh_short_C2"/>
    <property type="match status" value="1"/>
</dbReference>
<organism evidence="4 5">
    <name type="scientific">Mucilaginibacter limnophilus</name>
    <dbReference type="NCBI Taxonomy" id="1932778"/>
    <lineage>
        <taxon>Bacteria</taxon>
        <taxon>Pseudomonadati</taxon>
        <taxon>Bacteroidota</taxon>
        <taxon>Sphingobacteriia</taxon>
        <taxon>Sphingobacteriales</taxon>
        <taxon>Sphingobacteriaceae</taxon>
        <taxon>Mucilaginibacter</taxon>
    </lineage>
</organism>
<dbReference type="FunFam" id="3.40.50.720:FF:000084">
    <property type="entry name" value="Short-chain dehydrogenase reductase"/>
    <property type="match status" value="1"/>
</dbReference>
<dbReference type="PANTHER" id="PTHR43639">
    <property type="entry name" value="OXIDOREDUCTASE, SHORT-CHAIN DEHYDROGENASE/REDUCTASE FAMILY (AFU_ORTHOLOGUE AFUA_5G02870)"/>
    <property type="match status" value="1"/>
</dbReference>
<feature type="domain" description="Ketoreductase" evidence="3">
    <location>
        <begin position="8"/>
        <end position="194"/>
    </location>
</feature>
<dbReference type="PANTHER" id="PTHR43639:SF1">
    <property type="entry name" value="SHORT-CHAIN DEHYDROGENASE_REDUCTASE FAMILY PROTEIN"/>
    <property type="match status" value="1"/>
</dbReference>
<dbReference type="InterPro" id="IPR057326">
    <property type="entry name" value="KR_dom"/>
</dbReference>
<evidence type="ECO:0000259" key="3">
    <source>
        <dbReference type="SMART" id="SM00822"/>
    </source>
</evidence>
<dbReference type="SMART" id="SM00822">
    <property type="entry name" value="PKS_KR"/>
    <property type="match status" value="1"/>
</dbReference>